<dbReference type="Pfam" id="PF01488">
    <property type="entry name" value="Shikimate_DH"/>
    <property type="match status" value="1"/>
</dbReference>
<dbReference type="EMBL" id="PEVY01000022">
    <property type="protein sequence ID" value="PIU75391.1"/>
    <property type="molecule type" value="Genomic_DNA"/>
</dbReference>
<comment type="caution">
    <text evidence="2">The sequence shown here is derived from an EMBL/GenBank/DDBJ whole genome shotgun (WGS) entry which is preliminary data.</text>
</comment>
<name>A0A2M7AXM6_9BACT</name>
<proteinExistence type="predicted"/>
<protein>
    <recommendedName>
        <fullName evidence="1">Quinate/shikimate 5-dehydrogenase/glutamyl-tRNA reductase domain-containing protein</fullName>
    </recommendedName>
</protein>
<dbReference type="InterPro" id="IPR006151">
    <property type="entry name" value="Shikm_DH/Glu-tRNA_Rdtase"/>
</dbReference>
<dbReference type="AlphaFoldDB" id="A0A2M7AXM6"/>
<reference evidence="3" key="1">
    <citation type="submission" date="2017-09" db="EMBL/GenBank/DDBJ databases">
        <title>Depth-based differentiation of microbial function through sediment-hosted aquifers and enrichment of novel symbionts in the deep terrestrial subsurface.</title>
        <authorList>
            <person name="Probst A.J."/>
            <person name="Ladd B."/>
            <person name="Jarett J.K."/>
            <person name="Geller-Mcgrath D.E."/>
            <person name="Sieber C.M.K."/>
            <person name="Emerson J.B."/>
            <person name="Anantharaman K."/>
            <person name="Thomas B.C."/>
            <person name="Malmstrom R."/>
            <person name="Stieglmeier M."/>
            <person name="Klingl A."/>
            <person name="Woyke T."/>
            <person name="Ryan C.M."/>
            <person name="Banfield J.F."/>
        </authorList>
    </citation>
    <scope>NUCLEOTIDE SEQUENCE [LARGE SCALE GENOMIC DNA]</scope>
</reference>
<dbReference type="Gene3D" id="3.40.50.720">
    <property type="entry name" value="NAD(P)-binding Rossmann-like Domain"/>
    <property type="match status" value="1"/>
</dbReference>
<evidence type="ECO:0000313" key="2">
    <source>
        <dbReference type="EMBL" id="PIU75391.1"/>
    </source>
</evidence>
<evidence type="ECO:0000259" key="1">
    <source>
        <dbReference type="Pfam" id="PF01488"/>
    </source>
</evidence>
<dbReference type="SUPFAM" id="SSF51735">
    <property type="entry name" value="NAD(P)-binding Rossmann-fold domains"/>
    <property type="match status" value="1"/>
</dbReference>
<dbReference type="InterPro" id="IPR036291">
    <property type="entry name" value="NAD(P)-bd_dom_sf"/>
</dbReference>
<organism evidence="2 3">
    <name type="scientific">Candidatus Portnoybacteria bacterium CG06_land_8_20_14_3_00_39_12</name>
    <dbReference type="NCBI Taxonomy" id="1974809"/>
    <lineage>
        <taxon>Bacteria</taxon>
        <taxon>Candidatus Portnoyibacteriota</taxon>
    </lineage>
</organism>
<accession>A0A2M7AXM6</accession>
<gene>
    <name evidence="2" type="ORF">COS76_01020</name>
</gene>
<evidence type="ECO:0000313" key="3">
    <source>
        <dbReference type="Proteomes" id="UP000228775"/>
    </source>
</evidence>
<dbReference type="Proteomes" id="UP000228775">
    <property type="component" value="Unassembled WGS sequence"/>
</dbReference>
<feature type="domain" description="Quinate/shikimate 5-dehydrogenase/glutamyl-tRNA reductase" evidence="1">
    <location>
        <begin position="156"/>
        <end position="265"/>
    </location>
</feature>
<sequence length="378" mass="41850">MKRFVFLIHPREIIDFGRRVGRMIGIGENLGMRIIPKRPSEWLIKHLHGRLGFTVCSYFDVFGKAEGIIIAVLLTGKQMVSLPLPFVRQRILDAVLYAQDHMGVEGIGLGAYTAPLTSAGRWLANHPAVDIWITHGDSYAAILALDGIKKVADLKNLDLKTAKIAIVGAYGLIGEALSETLIKKSELCDRLTLIGRKKERFGRLLRKVGGSLNGTKISDNLFDAREADLIIAATTGETAILKSEHLKRGAIVYDISQPINLQFDVCAERSDITRVDGTYAQINGIKLNFEMGPPKGVTFACLVETIMQTLVGDKHHHVGHIELEHMKRTAEWAQQFGFSHAPLTNFSQPLTSILGEAKERKTKKHPFKEALAALKTLF</sequence>